<feature type="compositionally biased region" description="Low complexity" evidence="1">
    <location>
        <begin position="36"/>
        <end position="46"/>
    </location>
</feature>
<reference evidence="3" key="1">
    <citation type="journal article" date="2023" name="Commun. Biol.">
        <title>Genome analysis of Parmales, the sister group of diatoms, reveals the evolutionary specialization of diatoms from phago-mixotrophs to photoautotrophs.</title>
        <authorList>
            <person name="Ban H."/>
            <person name="Sato S."/>
            <person name="Yoshikawa S."/>
            <person name="Yamada K."/>
            <person name="Nakamura Y."/>
            <person name="Ichinomiya M."/>
            <person name="Sato N."/>
            <person name="Blanc-Mathieu R."/>
            <person name="Endo H."/>
            <person name="Kuwata A."/>
            <person name="Ogata H."/>
        </authorList>
    </citation>
    <scope>NUCLEOTIDE SEQUENCE [LARGE SCALE GENOMIC DNA]</scope>
</reference>
<feature type="compositionally biased region" description="Acidic residues" evidence="1">
    <location>
        <begin position="47"/>
        <end position="56"/>
    </location>
</feature>
<dbReference type="AlphaFoldDB" id="A0A9W7L7A2"/>
<feature type="compositionally biased region" description="Low complexity" evidence="1">
    <location>
        <begin position="10"/>
        <end position="22"/>
    </location>
</feature>
<comment type="caution">
    <text evidence="2">The sequence shown here is derived from an EMBL/GenBank/DDBJ whole genome shotgun (WGS) entry which is preliminary data.</text>
</comment>
<organism evidence="2 3">
    <name type="scientific">Triparma columacea</name>
    <dbReference type="NCBI Taxonomy" id="722753"/>
    <lineage>
        <taxon>Eukaryota</taxon>
        <taxon>Sar</taxon>
        <taxon>Stramenopiles</taxon>
        <taxon>Ochrophyta</taxon>
        <taxon>Bolidophyceae</taxon>
        <taxon>Parmales</taxon>
        <taxon>Triparmaceae</taxon>
        <taxon>Triparma</taxon>
    </lineage>
</organism>
<gene>
    <name evidence="2" type="ORF">TrCOL_g5557</name>
</gene>
<evidence type="ECO:0000313" key="3">
    <source>
        <dbReference type="Proteomes" id="UP001165065"/>
    </source>
</evidence>
<feature type="compositionally biased region" description="Acidic residues" evidence="1">
    <location>
        <begin position="23"/>
        <end position="35"/>
    </location>
</feature>
<feature type="non-terminal residue" evidence="2">
    <location>
        <position position="311"/>
    </location>
</feature>
<protein>
    <submittedName>
        <fullName evidence="2">Uncharacterized protein</fullName>
    </submittedName>
</protein>
<sequence>MDSEDDESSEGSLGSEGMSTDSSESDAENNSDSSDESFSAGDVSSESSDEEDVFEDPNEVINAIIQVQDLSDDEFEASGFSPTTIKMTVDWSKRWLACMSNNPVSPNFYHDFAIFFLTFQSGSRNSPVCKMELSDIVEIRMRPDTCEIFVLLRFHELKAHAPGAEYMRYFSGYLHDHPHWPTDFIWHLHRYLIFRTKGVTGLLRPRIPHPSIYKDARIDLSILTPTIAELRNGDFTTIKNYDLEGEKLWKRKSVRHANQANNAAIQSRFAFYPEHLLRKMTMHSFRAGFFVSHVTHGVHEPSNGYSIERAL</sequence>
<keyword evidence="3" id="KW-1185">Reference proteome</keyword>
<accession>A0A9W7L7A2</accession>
<evidence type="ECO:0000313" key="2">
    <source>
        <dbReference type="EMBL" id="GMI37871.1"/>
    </source>
</evidence>
<dbReference type="OrthoDB" id="10479578at2759"/>
<dbReference type="EMBL" id="BRYA01001025">
    <property type="protein sequence ID" value="GMI37871.1"/>
    <property type="molecule type" value="Genomic_DNA"/>
</dbReference>
<proteinExistence type="predicted"/>
<feature type="region of interest" description="Disordered" evidence="1">
    <location>
        <begin position="1"/>
        <end position="56"/>
    </location>
</feature>
<dbReference type="Proteomes" id="UP001165065">
    <property type="component" value="Unassembled WGS sequence"/>
</dbReference>
<evidence type="ECO:0000256" key="1">
    <source>
        <dbReference type="SAM" id="MobiDB-lite"/>
    </source>
</evidence>
<name>A0A9W7L7A2_9STRA</name>